<dbReference type="InterPro" id="IPR006119">
    <property type="entry name" value="Resolv_N"/>
</dbReference>
<dbReference type="PANTHER" id="PTHR30461:SF2">
    <property type="entry name" value="SERINE RECOMBINASE PINE-RELATED"/>
    <property type="match status" value="1"/>
</dbReference>
<dbReference type="InterPro" id="IPR036162">
    <property type="entry name" value="Resolvase-like_N_sf"/>
</dbReference>
<dbReference type="CDD" id="cd03768">
    <property type="entry name" value="SR_ResInv"/>
    <property type="match status" value="1"/>
</dbReference>
<reference evidence="6 7" key="1">
    <citation type="submission" date="2024-08" db="EMBL/GenBank/DDBJ databases">
        <title>Whole-genome sequencing of halo(alkali)philic microorganisms from hypersaline lakes.</title>
        <authorList>
            <person name="Sorokin D.Y."/>
            <person name="Merkel A.Y."/>
            <person name="Messina E."/>
            <person name="Yakimov M."/>
        </authorList>
    </citation>
    <scope>NUCLEOTIDE SEQUENCE [LARGE SCALE GENOMIC DNA]</scope>
    <source>
        <strain evidence="6 7">AB-hyl4</strain>
    </source>
</reference>
<dbReference type="InterPro" id="IPR006118">
    <property type="entry name" value="Recombinase_CS"/>
</dbReference>
<dbReference type="PANTHER" id="PTHR30461">
    <property type="entry name" value="DNA-INVERTASE FROM LAMBDOID PROPHAGE"/>
    <property type="match status" value="1"/>
</dbReference>
<evidence type="ECO:0000259" key="5">
    <source>
        <dbReference type="PROSITE" id="PS51736"/>
    </source>
</evidence>
<protein>
    <submittedName>
        <fullName evidence="6">Recombinase family protein</fullName>
    </submittedName>
</protein>
<keyword evidence="3" id="KW-0233">DNA recombination</keyword>
<dbReference type="InterPro" id="IPR050639">
    <property type="entry name" value="SSR_resolvase"/>
</dbReference>
<dbReference type="PROSITE" id="PS51736">
    <property type="entry name" value="RECOMBINASES_3"/>
    <property type="match status" value="1"/>
</dbReference>
<dbReference type="SUPFAM" id="SSF53041">
    <property type="entry name" value="Resolvase-like"/>
    <property type="match status" value="1"/>
</dbReference>
<dbReference type="Gene3D" id="3.40.50.1390">
    <property type="entry name" value="Resolvase, N-terminal catalytic domain"/>
    <property type="match status" value="1"/>
</dbReference>
<dbReference type="Pfam" id="PF00239">
    <property type="entry name" value="Resolvase"/>
    <property type="match status" value="1"/>
</dbReference>
<evidence type="ECO:0000256" key="2">
    <source>
        <dbReference type="ARBA" id="ARBA00023125"/>
    </source>
</evidence>
<dbReference type="PROSITE" id="PS00397">
    <property type="entry name" value="RECOMBINASES_1"/>
    <property type="match status" value="1"/>
</dbReference>
<comment type="caution">
    <text evidence="6">The sequence shown here is derived from an EMBL/GenBank/DDBJ whole genome shotgun (WGS) entry which is preliminary data.</text>
</comment>
<dbReference type="SMART" id="SM00857">
    <property type="entry name" value="Resolvase"/>
    <property type="match status" value="1"/>
</dbReference>
<sequence>MTRPVRVALYARVSTDGQSVDPQLACLREHCRSRGWEPVEFIDEGISGTRDSRPGWNACWDALNKGQLRILVVYALDRLGRSLPHLVQIIEFMTARNLVLVSYRENIDLASSTGRMLAGIFSVLAEYERSIISERTKAGLRNAKAKGKRVGNAKRYFDKGKATQLRQAGWGQVRIAKTLGVGVGRVNQWVRQEYNRDHATEGS</sequence>
<gene>
    <name evidence="6" type="ORF">ACERK3_13785</name>
</gene>
<dbReference type="RefSeq" id="WP_425346277.1">
    <property type="nucleotide sequence ID" value="NZ_JBGUBD010000008.1"/>
</dbReference>
<dbReference type="Proteomes" id="UP001575105">
    <property type="component" value="Unassembled WGS sequence"/>
</dbReference>
<organism evidence="6 7">
    <name type="scientific">Natronomicrosphaera hydrolytica</name>
    <dbReference type="NCBI Taxonomy" id="3242702"/>
    <lineage>
        <taxon>Bacteria</taxon>
        <taxon>Pseudomonadati</taxon>
        <taxon>Planctomycetota</taxon>
        <taxon>Phycisphaerae</taxon>
        <taxon>Phycisphaerales</taxon>
        <taxon>Phycisphaeraceae</taxon>
        <taxon>Natronomicrosphaera</taxon>
    </lineage>
</organism>
<proteinExistence type="predicted"/>
<accession>A0ABV4U6Y1</accession>
<name>A0ABV4U6Y1_9BACT</name>
<evidence type="ECO:0000256" key="1">
    <source>
        <dbReference type="ARBA" id="ARBA00022908"/>
    </source>
</evidence>
<keyword evidence="1" id="KW-0229">DNA integration</keyword>
<evidence type="ECO:0000256" key="3">
    <source>
        <dbReference type="ARBA" id="ARBA00023172"/>
    </source>
</evidence>
<evidence type="ECO:0000313" key="7">
    <source>
        <dbReference type="Proteomes" id="UP001575105"/>
    </source>
</evidence>
<feature type="domain" description="Resolvase/invertase-type recombinase catalytic" evidence="5">
    <location>
        <begin position="6"/>
        <end position="147"/>
    </location>
</feature>
<dbReference type="EMBL" id="JBGUBD010000008">
    <property type="protein sequence ID" value="MFA9479356.1"/>
    <property type="molecule type" value="Genomic_DNA"/>
</dbReference>
<evidence type="ECO:0000256" key="4">
    <source>
        <dbReference type="PROSITE-ProRule" id="PRU10137"/>
    </source>
</evidence>
<feature type="active site" description="O-(5'-phospho-DNA)-serine intermediate" evidence="4">
    <location>
        <position position="14"/>
    </location>
</feature>
<evidence type="ECO:0000313" key="6">
    <source>
        <dbReference type="EMBL" id="MFA9479356.1"/>
    </source>
</evidence>
<keyword evidence="7" id="KW-1185">Reference proteome</keyword>
<keyword evidence="2" id="KW-0238">DNA-binding</keyword>